<reference key="2">
    <citation type="submission" date="2011-04" db="EMBL/GenBank/DDBJ databases">
        <title>Complete sequence of chromosome of Haliscomenobacter hydrossis DSM 1100.</title>
        <authorList>
            <consortium name="US DOE Joint Genome Institute (JGI-PGF)"/>
            <person name="Lucas S."/>
            <person name="Han J."/>
            <person name="Lapidus A."/>
            <person name="Bruce D."/>
            <person name="Goodwin L."/>
            <person name="Pitluck S."/>
            <person name="Peters L."/>
            <person name="Kyrpides N."/>
            <person name="Mavromatis K."/>
            <person name="Ivanova N."/>
            <person name="Ovchinnikova G."/>
            <person name="Pagani I."/>
            <person name="Daligault H."/>
            <person name="Detter J.C."/>
            <person name="Han C."/>
            <person name="Land M."/>
            <person name="Hauser L."/>
            <person name="Markowitz V."/>
            <person name="Cheng J.-F."/>
            <person name="Hugenholtz P."/>
            <person name="Woyke T."/>
            <person name="Wu D."/>
            <person name="Verbarg S."/>
            <person name="Frueling A."/>
            <person name="Brambilla E."/>
            <person name="Klenk H.-P."/>
            <person name="Eisen J.A."/>
        </authorList>
    </citation>
    <scope>NUCLEOTIDE SEQUENCE</scope>
    <source>
        <strain>DSM 1100</strain>
    </source>
</reference>
<dbReference type="STRING" id="760192.Halhy_3731"/>
<gene>
    <name evidence="2" type="ordered locus">Halhy_3731</name>
</gene>
<evidence type="ECO:0000313" key="3">
    <source>
        <dbReference type="Proteomes" id="UP000008461"/>
    </source>
</evidence>
<name>F4L0Z6_HALH1</name>
<dbReference type="OrthoDB" id="9813053at2"/>
<accession>F4L0Z6</accession>
<keyword evidence="3" id="KW-1185">Reference proteome</keyword>
<dbReference type="EMBL" id="CP002691">
    <property type="protein sequence ID" value="AEE51583.1"/>
    <property type="molecule type" value="Genomic_DNA"/>
</dbReference>
<dbReference type="eggNOG" id="COG3600">
    <property type="taxonomic scope" value="Bacteria"/>
</dbReference>
<sequence length="190" mass="21901">MFGRYKMDNGKIIHSILFVLNKLGGESDLHKIFKILYFADQKHLATYGFPITGDYYIAMPHGPVPSKSYDVLKAIRGDSFWTASKEYSDLFEVEDHIVIAKQMPDMDELAESDVECLLEAIAENKDLTFQQLVDKSHKSAWEKARNDASNFDNEMKVEDIAKEVNVNEEMLNYIMLNIENQILLKEHAEF</sequence>
<dbReference type="Pfam" id="PF13274">
    <property type="entry name" value="SocA_Panacea"/>
    <property type="match status" value="1"/>
</dbReference>
<dbReference type="RefSeq" id="WP_013766122.1">
    <property type="nucleotide sequence ID" value="NC_015510.1"/>
</dbReference>
<reference evidence="2 3" key="1">
    <citation type="journal article" date="2011" name="Stand. Genomic Sci.">
        <title>Complete genome sequence of Haliscomenobacter hydrossis type strain (O).</title>
        <authorList>
            <consortium name="US DOE Joint Genome Institute (JGI-PGF)"/>
            <person name="Daligault H."/>
            <person name="Lapidus A."/>
            <person name="Zeytun A."/>
            <person name="Nolan M."/>
            <person name="Lucas S."/>
            <person name="Del Rio T.G."/>
            <person name="Tice H."/>
            <person name="Cheng J.F."/>
            <person name="Tapia R."/>
            <person name="Han C."/>
            <person name="Goodwin L."/>
            <person name="Pitluck S."/>
            <person name="Liolios K."/>
            <person name="Pagani I."/>
            <person name="Ivanova N."/>
            <person name="Huntemann M."/>
            <person name="Mavromatis K."/>
            <person name="Mikhailova N."/>
            <person name="Pati A."/>
            <person name="Chen A."/>
            <person name="Palaniappan K."/>
            <person name="Land M."/>
            <person name="Hauser L."/>
            <person name="Brambilla E.M."/>
            <person name="Rohde M."/>
            <person name="Verbarg S."/>
            <person name="Goker M."/>
            <person name="Bristow J."/>
            <person name="Eisen J.A."/>
            <person name="Markowitz V."/>
            <person name="Hugenholtz P."/>
            <person name="Kyrpides N.C."/>
            <person name="Klenk H.P."/>
            <person name="Woyke T."/>
        </authorList>
    </citation>
    <scope>NUCLEOTIDE SEQUENCE [LARGE SCALE GENOMIC DNA]</scope>
    <source>
        <strain evidence="3">ATCC 27775 / DSM 1100 / LMG 10767 / O</strain>
    </source>
</reference>
<protein>
    <recommendedName>
        <fullName evidence="1">Antitoxin SocA-like Panacea domain-containing protein</fullName>
    </recommendedName>
</protein>
<dbReference type="AlphaFoldDB" id="F4L0Z6"/>
<dbReference type="Proteomes" id="UP000008461">
    <property type="component" value="Chromosome"/>
</dbReference>
<feature type="domain" description="Antitoxin SocA-like Panacea" evidence="1">
    <location>
        <begin position="32"/>
        <end position="141"/>
    </location>
</feature>
<dbReference type="HOGENOM" id="CLU_107140_0_0_10"/>
<organism evidence="2 3">
    <name type="scientific">Haliscomenobacter hydrossis (strain ATCC 27775 / DSM 1100 / LMG 10767 / O)</name>
    <dbReference type="NCBI Taxonomy" id="760192"/>
    <lineage>
        <taxon>Bacteria</taxon>
        <taxon>Pseudomonadati</taxon>
        <taxon>Bacteroidota</taxon>
        <taxon>Saprospiria</taxon>
        <taxon>Saprospirales</taxon>
        <taxon>Haliscomenobacteraceae</taxon>
        <taxon>Haliscomenobacter</taxon>
    </lineage>
</organism>
<evidence type="ECO:0000313" key="2">
    <source>
        <dbReference type="EMBL" id="AEE51583.1"/>
    </source>
</evidence>
<evidence type="ECO:0000259" key="1">
    <source>
        <dbReference type="Pfam" id="PF13274"/>
    </source>
</evidence>
<proteinExistence type="predicted"/>
<dbReference type="KEGG" id="hhy:Halhy_3731"/>
<dbReference type="InterPro" id="IPR025272">
    <property type="entry name" value="SocA_Panacea"/>
</dbReference>